<dbReference type="OrthoDB" id="10023235at2759"/>
<dbReference type="AlphaFoldDB" id="A0A6J8AGZ1"/>
<proteinExistence type="predicted"/>
<reference evidence="5 6" key="1">
    <citation type="submission" date="2020-06" db="EMBL/GenBank/DDBJ databases">
        <authorList>
            <person name="Li R."/>
            <person name="Bekaert M."/>
        </authorList>
    </citation>
    <scope>NUCLEOTIDE SEQUENCE [LARGE SCALE GENOMIC DNA]</scope>
    <source>
        <strain evidence="6">wild</strain>
    </source>
</reference>
<dbReference type="GO" id="GO:0003723">
    <property type="term" value="F:RNA binding"/>
    <property type="evidence" value="ECO:0007669"/>
    <property type="project" value="UniProtKB-UniRule"/>
</dbReference>
<protein>
    <recommendedName>
        <fullName evidence="4">RRM domain-containing protein</fullName>
    </recommendedName>
</protein>
<sequence length="204" mass="23038">MANKITTYDVWIGNLPLSADEKNVGKVFSRFGETASMFIRTSKTGDYKYGFIKYFSEGDADKAVSEIDGKEVDGKTISVKRDFKQVGKDSDEKEKPRNKRNLQKPLKKPDLVPDLVQSRLPTESRKERENVLITHCESPITVWIQTVTDENTQKLLDLSEQLAALCPAAAKLSGPVVQGKIYATLFSEDNQWYRCQIRQSLGKT</sequence>
<dbReference type="SMART" id="SM00360">
    <property type="entry name" value="RRM"/>
    <property type="match status" value="1"/>
</dbReference>
<dbReference type="SUPFAM" id="SSF63748">
    <property type="entry name" value="Tudor/PWWP/MBT"/>
    <property type="match status" value="1"/>
</dbReference>
<dbReference type="Pfam" id="PF00076">
    <property type="entry name" value="RRM_1"/>
    <property type="match status" value="1"/>
</dbReference>
<dbReference type="Gene3D" id="3.30.70.330">
    <property type="match status" value="1"/>
</dbReference>
<dbReference type="GO" id="GO:0000398">
    <property type="term" value="P:mRNA splicing, via spliceosome"/>
    <property type="evidence" value="ECO:0007669"/>
    <property type="project" value="TreeGrafter"/>
</dbReference>
<feature type="compositionally biased region" description="Basic and acidic residues" evidence="3">
    <location>
        <begin position="83"/>
        <end position="95"/>
    </location>
</feature>
<keyword evidence="6" id="KW-1185">Reference proteome</keyword>
<evidence type="ECO:0000313" key="5">
    <source>
        <dbReference type="EMBL" id="CAC5367010.1"/>
    </source>
</evidence>
<dbReference type="EMBL" id="CACVKT020001353">
    <property type="protein sequence ID" value="CAC5367010.1"/>
    <property type="molecule type" value="Genomic_DNA"/>
</dbReference>
<dbReference type="GO" id="GO:0071013">
    <property type="term" value="C:catalytic step 2 spliceosome"/>
    <property type="evidence" value="ECO:0007669"/>
    <property type="project" value="TreeGrafter"/>
</dbReference>
<dbReference type="PANTHER" id="PTHR45880:SF1">
    <property type="entry name" value="RNA-BINDING MOTIF PROTEIN, X-LINKED 2"/>
    <property type="match status" value="1"/>
</dbReference>
<feature type="compositionally biased region" description="Basic residues" evidence="3">
    <location>
        <begin position="96"/>
        <end position="106"/>
    </location>
</feature>
<evidence type="ECO:0000259" key="4">
    <source>
        <dbReference type="PROSITE" id="PS50102"/>
    </source>
</evidence>
<evidence type="ECO:0000256" key="2">
    <source>
        <dbReference type="PROSITE-ProRule" id="PRU00176"/>
    </source>
</evidence>
<feature type="domain" description="RRM" evidence="4">
    <location>
        <begin position="8"/>
        <end position="84"/>
    </location>
</feature>
<dbReference type="PROSITE" id="PS50102">
    <property type="entry name" value="RRM"/>
    <property type="match status" value="1"/>
</dbReference>
<evidence type="ECO:0000256" key="3">
    <source>
        <dbReference type="SAM" id="MobiDB-lite"/>
    </source>
</evidence>
<organism evidence="5 6">
    <name type="scientific">Mytilus coruscus</name>
    <name type="common">Sea mussel</name>
    <dbReference type="NCBI Taxonomy" id="42192"/>
    <lineage>
        <taxon>Eukaryota</taxon>
        <taxon>Metazoa</taxon>
        <taxon>Spiralia</taxon>
        <taxon>Lophotrochozoa</taxon>
        <taxon>Mollusca</taxon>
        <taxon>Bivalvia</taxon>
        <taxon>Autobranchia</taxon>
        <taxon>Pteriomorphia</taxon>
        <taxon>Mytilida</taxon>
        <taxon>Mytiloidea</taxon>
        <taxon>Mytilidae</taxon>
        <taxon>Mytilinae</taxon>
        <taxon>Mytilus</taxon>
    </lineage>
</organism>
<feature type="region of interest" description="Disordered" evidence="3">
    <location>
        <begin position="83"/>
        <end position="108"/>
    </location>
</feature>
<name>A0A6J8AGZ1_MYTCO</name>
<dbReference type="Pfam" id="PF00567">
    <property type="entry name" value="TUDOR"/>
    <property type="match status" value="1"/>
</dbReference>
<gene>
    <name evidence="5" type="ORF">MCOR_7086</name>
</gene>
<dbReference type="GO" id="GO:0071011">
    <property type="term" value="C:precatalytic spliceosome"/>
    <property type="evidence" value="ECO:0007669"/>
    <property type="project" value="TreeGrafter"/>
</dbReference>
<dbReference type="Gene3D" id="2.30.30.140">
    <property type="match status" value="1"/>
</dbReference>
<dbReference type="Proteomes" id="UP000507470">
    <property type="component" value="Unassembled WGS sequence"/>
</dbReference>
<dbReference type="SUPFAM" id="SSF54928">
    <property type="entry name" value="RNA-binding domain, RBD"/>
    <property type="match status" value="1"/>
</dbReference>
<accession>A0A6J8AGZ1</accession>
<dbReference type="InterPro" id="IPR002999">
    <property type="entry name" value="Tudor"/>
</dbReference>
<dbReference type="InterPro" id="IPR035979">
    <property type="entry name" value="RBD_domain_sf"/>
</dbReference>
<dbReference type="GO" id="GO:0005686">
    <property type="term" value="C:U2 snRNP"/>
    <property type="evidence" value="ECO:0007669"/>
    <property type="project" value="TreeGrafter"/>
</dbReference>
<dbReference type="PANTHER" id="PTHR45880">
    <property type="entry name" value="RNA-BINDING MOTIF PROTEIN, X-LINKED 2"/>
    <property type="match status" value="1"/>
</dbReference>
<dbReference type="InterPro" id="IPR012677">
    <property type="entry name" value="Nucleotide-bd_a/b_plait_sf"/>
</dbReference>
<keyword evidence="1 2" id="KW-0694">RNA-binding</keyword>
<evidence type="ECO:0000256" key="1">
    <source>
        <dbReference type="ARBA" id="ARBA00022884"/>
    </source>
</evidence>
<dbReference type="CDD" id="cd00590">
    <property type="entry name" value="RRM_SF"/>
    <property type="match status" value="1"/>
</dbReference>
<dbReference type="InterPro" id="IPR051847">
    <property type="entry name" value="RNA_proc/Spliceosome_comp"/>
</dbReference>
<dbReference type="InterPro" id="IPR000504">
    <property type="entry name" value="RRM_dom"/>
</dbReference>
<evidence type="ECO:0000313" key="6">
    <source>
        <dbReference type="Proteomes" id="UP000507470"/>
    </source>
</evidence>